<name>A0ABU4JTK1_9CLOT</name>
<organism evidence="4 5">
    <name type="scientific">Clostridium tanneri</name>
    <dbReference type="NCBI Taxonomy" id="3037988"/>
    <lineage>
        <taxon>Bacteria</taxon>
        <taxon>Bacillati</taxon>
        <taxon>Bacillota</taxon>
        <taxon>Clostridia</taxon>
        <taxon>Eubacteriales</taxon>
        <taxon>Clostridiaceae</taxon>
        <taxon>Clostridium</taxon>
    </lineage>
</organism>
<feature type="region of interest" description="Disordered" evidence="2">
    <location>
        <begin position="268"/>
        <end position="317"/>
    </location>
</feature>
<dbReference type="Pfam" id="PF07261">
    <property type="entry name" value="DnaB_2"/>
    <property type="match status" value="1"/>
</dbReference>
<dbReference type="PANTHER" id="PTHR37293:SF5">
    <property type="entry name" value="DNA REPLICATION PROTEIN"/>
    <property type="match status" value="1"/>
</dbReference>
<reference evidence="4 5" key="1">
    <citation type="submission" date="2023-04" db="EMBL/GenBank/DDBJ databases">
        <title>Clostridium tannerae sp. nov., isolated from the fecal material of an alpaca.</title>
        <authorList>
            <person name="Miller S."/>
            <person name="Hendry M."/>
            <person name="King J."/>
            <person name="Sankaranarayanan K."/>
            <person name="Lawson P.A."/>
        </authorList>
    </citation>
    <scope>NUCLEOTIDE SEQUENCE [LARGE SCALE GENOMIC DNA]</scope>
    <source>
        <strain evidence="4 5">A1-XYC3</strain>
    </source>
</reference>
<dbReference type="Gene3D" id="1.10.10.630">
    <property type="entry name" value="DnaD domain-like"/>
    <property type="match status" value="1"/>
</dbReference>
<dbReference type="InterPro" id="IPR053162">
    <property type="entry name" value="DnaD"/>
</dbReference>
<evidence type="ECO:0000259" key="3">
    <source>
        <dbReference type="Pfam" id="PF07261"/>
    </source>
</evidence>
<sequence length="317" mass="36724">MNRSLVEDNTVIIFNPKLAKLIGMNEAIILSQINYWLEKSTNLIEGRRWVYNTYENWQEQIYVLSVSSIRKAIKNLESMGIVISGNFNKCKMDKTKWYTIDFALIQQLYHKAYGNCNNSSVTKEQKDCLNLVQEELSSNKAIPEITTDSIEEEEEGVKQPEKVRPRGEDENRILCEGRKENSEAFKKVVDYYSANIRFPGSYDLEKIQFLCDEFKNPELIILAIKESVESNVRNLRYVEKILYNWQDKGVKTLREAELVINNYKKRKGDKKNEGLKGINGENRGGNSKSPKTNKGKWTGYKPPEPRILSDTNEDELI</sequence>
<dbReference type="EMBL" id="JARUJP010000010">
    <property type="protein sequence ID" value="MDW8801475.1"/>
    <property type="molecule type" value="Genomic_DNA"/>
</dbReference>
<dbReference type="RefSeq" id="WP_318798053.1">
    <property type="nucleotide sequence ID" value="NZ_JARUJP010000010.1"/>
</dbReference>
<dbReference type="InterPro" id="IPR034829">
    <property type="entry name" value="DnaD-like_sf"/>
</dbReference>
<comment type="similarity">
    <text evidence="1">Belongs to the DnaB/DnaD family.</text>
</comment>
<dbReference type="SUPFAM" id="SSF158499">
    <property type="entry name" value="DnaD domain-like"/>
    <property type="match status" value="1"/>
</dbReference>
<accession>A0ABU4JTK1</accession>
<feature type="domain" description="DnaB/C C-terminal" evidence="3">
    <location>
        <begin position="197"/>
        <end position="257"/>
    </location>
</feature>
<proteinExistence type="inferred from homology"/>
<keyword evidence="5" id="KW-1185">Reference proteome</keyword>
<feature type="region of interest" description="Disordered" evidence="2">
    <location>
        <begin position="148"/>
        <end position="169"/>
    </location>
</feature>
<dbReference type="Proteomes" id="UP001281656">
    <property type="component" value="Unassembled WGS sequence"/>
</dbReference>
<dbReference type="PANTHER" id="PTHR37293">
    <property type="entry name" value="PHAGE REPLICATION PROTEIN-RELATED"/>
    <property type="match status" value="1"/>
</dbReference>
<feature type="compositionally biased region" description="Basic and acidic residues" evidence="2">
    <location>
        <begin position="156"/>
        <end position="169"/>
    </location>
</feature>
<evidence type="ECO:0000256" key="2">
    <source>
        <dbReference type="SAM" id="MobiDB-lite"/>
    </source>
</evidence>
<gene>
    <name evidence="4" type="ORF">P8V03_09940</name>
</gene>
<protein>
    <submittedName>
        <fullName evidence="4">DnaD domain protein</fullName>
    </submittedName>
</protein>
<dbReference type="NCBIfam" id="TIGR01446">
    <property type="entry name" value="DnaD_dom"/>
    <property type="match status" value="1"/>
</dbReference>
<dbReference type="InterPro" id="IPR006343">
    <property type="entry name" value="DnaB/C_C"/>
</dbReference>
<evidence type="ECO:0000313" key="4">
    <source>
        <dbReference type="EMBL" id="MDW8801475.1"/>
    </source>
</evidence>
<evidence type="ECO:0000256" key="1">
    <source>
        <dbReference type="ARBA" id="ARBA00093462"/>
    </source>
</evidence>
<comment type="caution">
    <text evidence="4">The sequence shown here is derived from an EMBL/GenBank/DDBJ whole genome shotgun (WGS) entry which is preliminary data.</text>
</comment>
<evidence type="ECO:0000313" key="5">
    <source>
        <dbReference type="Proteomes" id="UP001281656"/>
    </source>
</evidence>